<dbReference type="Proteomes" id="UP000605846">
    <property type="component" value="Unassembled WGS sequence"/>
</dbReference>
<feature type="transmembrane region" description="Helical" evidence="1">
    <location>
        <begin position="113"/>
        <end position="130"/>
    </location>
</feature>
<evidence type="ECO:0000313" key="3">
    <source>
        <dbReference type="Proteomes" id="UP000605846"/>
    </source>
</evidence>
<protein>
    <submittedName>
        <fullName evidence="2">Uncharacterized protein</fullName>
    </submittedName>
</protein>
<proteinExistence type="predicted"/>
<feature type="transmembrane region" description="Helical" evidence="1">
    <location>
        <begin position="142"/>
        <end position="161"/>
    </location>
</feature>
<dbReference type="AlphaFoldDB" id="A0A8H7BU65"/>
<evidence type="ECO:0000313" key="2">
    <source>
        <dbReference type="EMBL" id="KAF7728672.1"/>
    </source>
</evidence>
<name>A0A8H7BU65_9FUNG</name>
<keyword evidence="1" id="KW-0812">Transmembrane</keyword>
<feature type="transmembrane region" description="Helical" evidence="1">
    <location>
        <begin position="238"/>
        <end position="263"/>
    </location>
</feature>
<gene>
    <name evidence="2" type="ORF">EC973_005709</name>
</gene>
<keyword evidence="1" id="KW-0472">Membrane</keyword>
<reference evidence="2" key="1">
    <citation type="submission" date="2020-01" db="EMBL/GenBank/DDBJ databases">
        <title>Genome Sequencing of Three Apophysomyces-Like Fungal Strains Confirms a Novel Fungal Genus in the Mucoromycota with divergent Burkholderia-like Endosymbiotic Bacteria.</title>
        <authorList>
            <person name="Stajich J.E."/>
            <person name="Macias A.M."/>
            <person name="Carter-House D."/>
            <person name="Lovett B."/>
            <person name="Kasson L.R."/>
            <person name="Berry K."/>
            <person name="Grigoriev I."/>
            <person name="Chang Y."/>
            <person name="Spatafora J."/>
            <person name="Kasson M.T."/>
        </authorList>
    </citation>
    <scope>NUCLEOTIDE SEQUENCE</scope>
    <source>
        <strain evidence="2">NRRL A-21654</strain>
    </source>
</reference>
<comment type="caution">
    <text evidence="2">The sequence shown here is derived from an EMBL/GenBank/DDBJ whole genome shotgun (WGS) entry which is preliminary data.</text>
</comment>
<feature type="transmembrane region" description="Helical" evidence="1">
    <location>
        <begin position="61"/>
        <end position="79"/>
    </location>
</feature>
<feature type="transmembrane region" description="Helical" evidence="1">
    <location>
        <begin position="85"/>
        <end position="106"/>
    </location>
</feature>
<evidence type="ECO:0000256" key="1">
    <source>
        <dbReference type="SAM" id="Phobius"/>
    </source>
</evidence>
<dbReference type="EMBL" id="JABAYA010000033">
    <property type="protein sequence ID" value="KAF7728672.1"/>
    <property type="molecule type" value="Genomic_DNA"/>
</dbReference>
<keyword evidence="3" id="KW-1185">Reference proteome</keyword>
<feature type="transmembrane region" description="Helical" evidence="1">
    <location>
        <begin position="211"/>
        <end position="232"/>
    </location>
</feature>
<sequence>MPKETISAFERHDSIVSFHMLFKEEETLATENEAKEKKKTLPKHNYILTRRQRRWFVVRRVIYIVVMNAAIPIALYNVLKSHIRPVWALVLSTTPTIISVIGQAIFLRHIDTMGVAVVSGFILSVILAVINGDPKLLMMRESFVTSGVGLMCAITLIPVRIRTFQLKPILYYLACDLIPLQPVCFHDQSQPQKRMAFYWDQSSFFRLHLRLLTAINLIILELEFGLKLYYILTFDLDTIVILSSSTLTVVGILVTMFVFWYIVIIHRRIKADEPSMLHRAGAVE</sequence>
<dbReference type="NCBIfam" id="NF041646">
    <property type="entry name" value="VC0807_fam"/>
    <property type="match status" value="1"/>
</dbReference>
<dbReference type="OrthoDB" id="9996464at2759"/>
<organism evidence="2 3">
    <name type="scientific">Apophysomyces ossiformis</name>
    <dbReference type="NCBI Taxonomy" id="679940"/>
    <lineage>
        <taxon>Eukaryota</taxon>
        <taxon>Fungi</taxon>
        <taxon>Fungi incertae sedis</taxon>
        <taxon>Mucoromycota</taxon>
        <taxon>Mucoromycotina</taxon>
        <taxon>Mucoromycetes</taxon>
        <taxon>Mucorales</taxon>
        <taxon>Mucorineae</taxon>
        <taxon>Mucoraceae</taxon>
        <taxon>Apophysomyces</taxon>
    </lineage>
</organism>
<keyword evidence="1" id="KW-1133">Transmembrane helix</keyword>
<accession>A0A8H7BU65</accession>